<accession>A0A9D1J496</accession>
<evidence type="ECO:0000313" key="2">
    <source>
        <dbReference type="Proteomes" id="UP000824241"/>
    </source>
</evidence>
<name>A0A9D1J496_9FIRM</name>
<sequence length="99" mass="11397">MYENEEKNGNKEMSLLEDLFYGGIRPCDSFQPDTPDIRRLTDEVNRLYEAIRGLLPKDDQHLIDDMMNSQMFLTTDNVACAFAEGFRLGVKMSAEVWGK</sequence>
<protein>
    <submittedName>
        <fullName evidence="1">Uncharacterized protein</fullName>
    </submittedName>
</protein>
<gene>
    <name evidence="1" type="ORF">IAB37_01000</name>
</gene>
<comment type="caution">
    <text evidence="1">The sequence shown here is derived from an EMBL/GenBank/DDBJ whole genome shotgun (WGS) entry which is preliminary data.</text>
</comment>
<reference evidence="1" key="2">
    <citation type="journal article" date="2021" name="PeerJ">
        <title>Extensive microbial diversity within the chicken gut microbiome revealed by metagenomics and culture.</title>
        <authorList>
            <person name="Gilroy R."/>
            <person name="Ravi A."/>
            <person name="Getino M."/>
            <person name="Pursley I."/>
            <person name="Horton D.L."/>
            <person name="Alikhan N.F."/>
            <person name="Baker D."/>
            <person name="Gharbi K."/>
            <person name="Hall N."/>
            <person name="Watson M."/>
            <person name="Adriaenssens E.M."/>
            <person name="Foster-Nyarko E."/>
            <person name="Jarju S."/>
            <person name="Secka A."/>
            <person name="Antonio M."/>
            <person name="Oren A."/>
            <person name="Chaudhuri R.R."/>
            <person name="La Ragione R."/>
            <person name="Hildebrand F."/>
            <person name="Pallen M.J."/>
        </authorList>
    </citation>
    <scope>NUCLEOTIDE SEQUENCE</scope>
    <source>
        <strain evidence="1">CHK189-12415</strain>
    </source>
</reference>
<dbReference type="Pfam" id="PF20648">
    <property type="entry name" value="DUF6809"/>
    <property type="match status" value="1"/>
</dbReference>
<proteinExistence type="predicted"/>
<organism evidence="1 2">
    <name type="scientific">Candidatus Faecivivens stercoravium</name>
    <dbReference type="NCBI Taxonomy" id="2840803"/>
    <lineage>
        <taxon>Bacteria</taxon>
        <taxon>Bacillati</taxon>
        <taxon>Bacillota</taxon>
        <taxon>Clostridia</taxon>
        <taxon>Eubacteriales</taxon>
        <taxon>Oscillospiraceae</taxon>
        <taxon>Oscillospiraceae incertae sedis</taxon>
        <taxon>Candidatus Faecivivens</taxon>
    </lineage>
</organism>
<dbReference type="AlphaFoldDB" id="A0A9D1J496"/>
<dbReference type="Proteomes" id="UP000824241">
    <property type="component" value="Unassembled WGS sequence"/>
</dbReference>
<dbReference type="EMBL" id="DVHA01000030">
    <property type="protein sequence ID" value="HIR60145.1"/>
    <property type="molecule type" value="Genomic_DNA"/>
</dbReference>
<dbReference type="InterPro" id="IPR049215">
    <property type="entry name" value="DUF6809"/>
</dbReference>
<reference evidence="1" key="1">
    <citation type="submission" date="2020-10" db="EMBL/GenBank/DDBJ databases">
        <authorList>
            <person name="Gilroy R."/>
        </authorList>
    </citation>
    <scope>NUCLEOTIDE SEQUENCE</scope>
    <source>
        <strain evidence="1">CHK189-12415</strain>
    </source>
</reference>
<evidence type="ECO:0000313" key="1">
    <source>
        <dbReference type="EMBL" id="HIR60145.1"/>
    </source>
</evidence>